<dbReference type="Proteomes" id="UP000283255">
    <property type="component" value="Unassembled WGS sequence"/>
</dbReference>
<dbReference type="Gene3D" id="3.30.70.1290">
    <property type="entry name" value="Transposase IS200-like"/>
    <property type="match status" value="1"/>
</dbReference>
<feature type="domain" description="Transposase IS200-like" evidence="1">
    <location>
        <begin position="12"/>
        <end position="187"/>
    </location>
</feature>
<dbReference type="SUPFAM" id="SSF143422">
    <property type="entry name" value="Transposase IS200-like"/>
    <property type="match status" value="1"/>
</dbReference>
<dbReference type="GO" id="GO:0006313">
    <property type="term" value="P:DNA transposition"/>
    <property type="evidence" value="ECO:0007669"/>
    <property type="project" value="InterPro"/>
</dbReference>
<comment type="caution">
    <text evidence="2">The sequence shown here is derived from an EMBL/GenBank/DDBJ whole genome shotgun (WGS) entry which is preliminary data.</text>
</comment>
<dbReference type="RefSeq" id="WP_119910676.1">
    <property type="nucleotide sequence ID" value="NZ_QZCH01000012.1"/>
</dbReference>
<dbReference type="PANTHER" id="PTHR34322:SF2">
    <property type="entry name" value="TRANSPOSASE IS200-LIKE DOMAIN-CONTAINING PROTEIN"/>
    <property type="match status" value="1"/>
</dbReference>
<evidence type="ECO:0000313" key="3">
    <source>
        <dbReference type="Proteomes" id="UP000283255"/>
    </source>
</evidence>
<protein>
    <submittedName>
        <fullName evidence="2">Transposase</fullName>
    </submittedName>
</protein>
<dbReference type="GO" id="GO:0003677">
    <property type="term" value="F:DNA binding"/>
    <property type="evidence" value="ECO:0007669"/>
    <property type="project" value="InterPro"/>
</dbReference>
<reference evidence="2 3" key="1">
    <citation type="submission" date="2018-09" db="EMBL/GenBank/DDBJ databases">
        <authorList>
            <person name="Wang F."/>
        </authorList>
    </citation>
    <scope>NUCLEOTIDE SEQUENCE [LARGE SCALE GENOMIC DNA]</scope>
    <source>
        <strain evidence="2 3">PLHSC7-2</strain>
    </source>
</reference>
<accession>A0A418YED8</accession>
<dbReference type="EMBL" id="QZCH01000012">
    <property type="protein sequence ID" value="RJG47523.1"/>
    <property type="molecule type" value="Genomic_DNA"/>
</dbReference>
<evidence type="ECO:0000313" key="2">
    <source>
        <dbReference type="EMBL" id="RJG47523.1"/>
    </source>
</evidence>
<name>A0A418YED8_9GAMM</name>
<dbReference type="InterPro" id="IPR002686">
    <property type="entry name" value="Transposase_17"/>
</dbReference>
<gene>
    <name evidence="2" type="ORF">D1Z90_10305</name>
</gene>
<evidence type="ECO:0000259" key="1">
    <source>
        <dbReference type="SMART" id="SM01321"/>
    </source>
</evidence>
<dbReference type="GO" id="GO:0004803">
    <property type="term" value="F:transposase activity"/>
    <property type="evidence" value="ECO:0007669"/>
    <property type="project" value="InterPro"/>
</dbReference>
<keyword evidence="3" id="KW-1185">Reference proteome</keyword>
<reference evidence="2 3" key="2">
    <citation type="submission" date="2019-01" db="EMBL/GenBank/DDBJ databases">
        <title>Motilimonas pumilus sp. nov., isolated from the gut of sea cucumber (Apostichopus japonicus).</title>
        <authorList>
            <person name="Wang F.-Q."/>
            <person name="Ren L.-H."/>
            <person name="Lin Y.-W."/>
            <person name="Sun G.-H."/>
            <person name="Du Z.-J."/>
            <person name="Zhao J.-X."/>
            <person name="Liu X.-J."/>
            <person name="Liu L.-J."/>
        </authorList>
    </citation>
    <scope>NUCLEOTIDE SEQUENCE [LARGE SCALE GENOMIC DNA]</scope>
    <source>
        <strain evidence="2 3">PLHSC7-2</strain>
    </source>
</reference>
<organism evidence="2 3">
    <name type="scientific">Motilimonas pumila</name>
    <dbReference type="NCBI Taxonomy" id="2303987"/>
    <lineage>
        <taxon>Bacteria</taxon>
        <taxon>Pseudomonadati</taxon>
        <taxon>Pseudomonadota</taxon>
        <taxon>Gammaproteobacteria</taxon>
        <taxon>Alteromonadales</taxon>
        <taxon>Alteromonadales genera incertae sedis</taxon>
        <taxon>Motilimonas</taxon>
    </lineage>
</organism>
<dbReference type="OrthoDB" id="9814067at2"/>
<proteinExistence type="predicted"/>
<dbReference type="AlphaFoldDB" id="A0A418YED8"/>
<dbReference type="SMART" id="SM01321">
    <property type="entry name" value="Y1_Tnp"/>
    <property type="match status" value="1"/>
</dbReference>
<dbReference type="InterPro" id="IPR036515">
    <property type="entry name" value="Transposase_17_sf"/>
</dbReference>
<sequence length="331" mass="38965">MTLPRKQLICPESTPYYHVTSRCVRRAFLCGIDHYTQKSYEHRKPWLLDKIKQLANIFTIDICAYAIMSNHYHLILHINLADNHDLSDVDVVERWRQLFATPILVDDWRVGKQQSTAQQEALAELIAKWRTRLKDISWLMRCLNEDIARRANQEDKCKGHFWEGRFKSQALLDEKALLTCMTYVDLNPMRANICQRIEEQEFTSIYERIQQYKAKQNEYTEAKLELLPFERQFDSRQPNEIPFYFEEYLQLVDWTGRAIRDDKRGHIPAHQPKLLHELGIEQDSWLQLVSHFSRSFGSAAGSWEHLTAHSIRAGHCWTRGQAACNRLSGFG</sequence>
<dbReference type="PANTHER" id="PTHR34322">
    <property type="entry name" value="TRANSPOSASE, Y1_TNP DOMAIN-CONTAINING"/>
    <property type="match status" value="1"/>
</dbReference>